<evidence type="ECO:0000256" key="1">
    <source>
        <dbReference type="SAM" id="Phobius"/>
    </source>
</evidence>
<evidence type="ECO:0000313" key="2">
    <source>
        <dbReference type="EMBL" id="GHD65898.1"/>
    </source>
</evidence>
<feature type="transmembrane region" description="Helical" evidence="1">
    <location>
        <begin position="98"/>
        <end position="119"/>
    </location>
</feature>
<keyword evidence="1" id="KW-0472">Membrane</keyword>
<keyword evidence="1" id="KW-0812">Transmembrane</keyword>
<feature type="transmembrane region" description="Helical" evidence="1">
    <location>
        <begin position="125"/>
        <end position="145"/>
    </location>
</feature>
<sequence length="255" mass="27962">MKWMHALVGRERTLAADQRLGLSLAFVAGAANAGGFLAVGQYTSHMSGIVSAMADQFVLGNLRLVLAGLGAFVCFTAGAATSSLLINWARRRRMHSEYALSLLVEAVLMLGFGLLGGWLSRYAGFFLPFTVMWLCYLMGLQNAIVTKLSSKRIRTTHVTGLVTDIGIELGRLLYWNRHDSPDLPRVVADRTLLALNLGLLVLFLAGGVAGAWAFQRVGFVATVPLALFLLLLAVMPVWEDVQVRTRLLRLRYGRR</sequence>
<reference evidence="3" key="1">
    <citation type="journal article" date="2019" name="Int. J. Syst. Evol. Microbiol.">
        <title>The Global Catalogue of Microorganisms (GCM) 10K type strain sequencing project: providing services to taxonomists for standard genome sequencing and annotation.</title>
        <authorList>
            <consortium name="The Broad Institute Genomics Platform"/>
            <consortium name="The Broad Institute Genome Sequencing Center for Infectious Disease"/>
            <person name="Wu L."/>
            <person name="Ma J."/>
        </authorList>
    </citation>
    <scope>NUCLEOTIDE SEQUENCE [LARGE SCALE GENOMIC DNA]</scope>
    <source>
        <strain evidence="3">KCTC 23701</strain>
    </source>
</reference>
<dbReference type="InterPro" id="IPR010699">
    <property type="entry name" value="DUF1275"/>
</dbReference>
<keyword evidence="3" id="KW-1185">Reference proteome</keyword>
<dbReference type="PANTHER" id="PTHR37314:SF4">
    <property type="entry name" value="UPF0700 TRANSMEMBRANE PROTEIN YOAK"/>
    <property type="match status" value="1"/>
</dbReference>
<dbReference type="Proteomes" id="UP000604737">
    <property type="component" value="Unassembled WGS sequence"/>
</dbReference>
<organism evidence="2 3">
    <name type="scientific">Jeongeupia chitinilytica</name>
    <dbReference type="NCBI Taxonomy" id="1041641"/>
    <lineage>
        <taxon>Bacteria</taxon>
        <taxon>Pseudomonadati</taxon>
        <taxon>Pseudomonadota</taxon>
        <taxon>Betaproteobacteria</taxon>
        <taxon>Neisseriales</taxon>
        <taxon>Chitinibacteraceae</taxon>
        <taxon>Jeongeupia</taxon>
    </lineage>
</organism>
<feature type="transmembrane region" description="Helical" evidence="1">
    <location>
        <begin position="62"/>
        <end position="86"/>
    </location>
</feature>
<keyword evidence="1" id="KW-1133">Transmembrane helix</keyword>
<dbReference type="EMBL" id="BMYO01000007">
    <property type="protein sequence ID" value="GHD65898.1"/>
    <property type="molecule type" value="Genomic_DNA"/>
</dbReference>
<evidence type="ECO:0000313" key="3">
    <source>
        <dbReference type="Proteomes" id="UP000604737"/>
    </source>
</evidence>
<dbReference type="PANTHER" id="PTHR37314">
    <property type="entry name" value="SLR0142 PROTEIN"/>
    <property type="match status" value="1"/>
</dbReference>
<comment type="caution">
    <text evidence="2">The sequence shown here is derived from an EMBL/GenBank/DDBJ whole genome shotgun (WGS) entry which is preliminary data.</text>
</comment>
<protein>
    <submittedName>
        <fullName evidence="2">DUF1275 family protein</fullName>
    </submittedName>
</protein>
<proteinExistence type="predicted"/>
<dbReference type="Pfam" id="PF06912">
    <property type="entry name" value="DUF1275"/>
    <property type="match status" value="1"/>
</dbReference>
<gene>
    <name evidence="2" type="ORF">GCM10007350_27180</name>
</gene>
<feature type="transmembrane region" description="Helical" evidence="1">
    <location>
        <begin position="192"/>
        <end position="213"/>
    </location>
</feature>
<feature type="transmembrane region" description="Helical" evidence="1">
    <location>
        <begin position="20"/>
        <end position="42"/>
    </location>
</feature>
<name>A0ABQ3H3P3_9NEIS</name>
<accession>A0ABQ3H3P3</accession>
<feature type="transmembrane region" description="Helical" evidence="1">
    <location>
        <begin position="219"/>
        <end position="238"/>
    </location>
</feature>
<dbReference type="RefSeq" id="WP_189461441.1">
    <property type="nucleotide sequence ID" value="NZ_BMYO01000007.1"/>
</dbReference>